<feature type="domain" description="Serine aminopeptidase S33" evidence="2">
    <location>
        <begin position="76"/>
        <end position="181"/>
    </location>
</feature>
<keyword evidence="1" id="KW-0812">Transmembrane</keyword>
<dbReference type="SUPFAM" id="SSF53474">
    <property type="entry name" value="alpha/beta-Hydrolases"/>
    <property type="match status" value="1"/>
</dbReference>
<protein>
    <submittedName>
        <fullName evidence="3">Alpha/beta hydrolase</fullName>
    </submittedName>
</protein>
<dbReference type="GO" id="GO:0016787">
    <property type="term" value="F:hydrolase activity"/>
    <property type="evidence" value="ECO:0007669"/>
    <property type="project" value="UniProtKB-KW"/>
</dbReference>
<dbReference type="Gene3D" id="3.40.50.1820">
    <property type="entry name" value="alpha/beta hydrolase"/>
    <property type="match status" value="1"/>
</dbReference>
<comment type="caution">
    <text evidence="3">The sequence shown here is derived from an EMBL/GenBank/DDBJ whole genome shotgun (WGS) entry which is preliminary data.</text>
</comment>
<evidence type="ECO:0000256" key="1">
    <source>
        <dbReference type="SAM" id="Phobius"/>
    </source>
</evidence>
<keyword evidence="4" id="KW-1185">Reference proteome</keyword>
<sequence length="277" mass="30937">MWSSQLRSLLIGELSWQRLIRSVVFVYVAITLYVFFRADSMIFLPPPPSYVDSPEILKIPVNPREKISALYLPQKNARSTILYIHGNASDLGQIRPWLFQLHNWGYPVFAYDYRGYGTSDGSPSEAKAYEDAEAAYQYLTQTLKIAPRNLLVYGQSLGGGSATELARRHPVGGLILESTFTSAFRVVLPIAIFPFDKFTNHSKLPQVRSPVLVIHGQQDRTIDWSHGQQLYAAAPGMKRSLWIAGAGHNDLSEVAGDRLRQSLAEFAALVQTQNTAP</sequence>
<keyword evidence="1" id="KW-0472">Membrane</keyword>
<gene>
    <name evidence="3" type="ORF">VPK24_14650</name>
</gene>
<dbReference type="Proteomes" id="UP001604335">
    <property type="component" value="Unassembled WGS sequence"/>
</dbReference>
<keyword evidence="3" id="KW-0378">Hydrolase</keyword>
<accession>A0ABW7CGB1</accession>
<reference evidence="4" key="1">
    <citation type="journal article" date="2024" name="Algal Res.">
        <title>Biochemical, toxicological and genomic investigation of a high-biomass producing Limnothrix strain isolated from Italian shallow drinking water reservoir.</title>
        <authorList>
            <person name="Simonazzi M."/>
            <person name="Shishido T.K."/>
            <person name="Delbaje E."/>
            <person name="Wahlsten M."/>
            <person name="Fewer D.P."/>
            <person name="Sivonen K."/>
            <person name="Pezzolesi L."/>
            <person name="Pistocchi R."/>
        </authorList>
    </citation>
    <scope>NUCLEOTIDE SEQUENCE [LARGE SCALE GENOMIC DNA]</scope>
    <source>
        <strain evidence="4">LRLZ20PSL1</strain>
    </source>
</reference>
<dbReference type="InterPro" id="IPR022742">
    <property type="entry name" value="Hydrolase_4"/>
</dbReference>
<evidence type="ECO:0000259" key="2">
    <source>
        <dbReference type="Pfam" id="PF12146"/>
    </source>
</evidence>
<dbReference type="Pfam" id="PF12146">
    <property type="entry name" value="Hydrolase_4"/>
    <property type="match status" value="1"/>
</dbReference>
<evidence type="ECO:0000313" key="3">
    <source>
        <dbReference type="EMBL" id="MFG3818881.1"/>
    </source>
</evidence>
<dbReference type="InterPro" id="IPR029058">
    <property type="entry name" value="AB_hydrolase_fold"/>
</dbReference>
<proteinExistence type="predicted"/>
<keyword evidence="1" id="KW-1133">Transmembrane helix</keyword>
<evidence type="ECO:0000313" key="4">
    <source>
        <dbReference type="Proteomes" id="UP001604335"/>
    </source>
</evidence>
<feature type="transmembrane region" description="Helical" evidence="1">
    <location>
        <begin position="20"/>
        <end position="36"/>
    </location>
</feature>
<dbReference type="PANTHER" id="PTHR12277">
    <property type="entry name" value="ALPHA/BETA HYDROLASE DOMAIN-CONTAINING PROTEIN"/>
    <property type="match status" value="1"/>
</dbReference>
<dbReference type="RefSeq" id="WP_393014482.1">
    <property type="nucleotide sequence ID" value="NZ_JAZAQF010000086.1"/>
</dbReference>
<dbReference type="PANTHER" id="PTHR12277:SF81">
    <property type="entry name" value="PROTEIN ABHD13"/>
    <property type="match status" value="1"/>
</dbReference>
<dbReference type="EMBL" id="JAZAQF010000086">
    <property type="protein sequence ID" value="MFG3818881.1"/>
    <property type="molecule type" value="Genomic_DNA"/>
</dbReference>
<organism evidence="3 4">
    <name type="scientific">Limnothrix redekei LRLZ20PSL1</name>
    <dbReference type="NCBI Taxonomy" id="3112953"/>
    <lineage>
        <taxon>Bacteria</taxon>
        <taxon>Bacillati</taxon>
        <taxon>Cyanobacteriota</taxon>
        <taxon>Cyanophyceae</taxon>
        <taxon>Pseudanabaenales</taxon>
        <taxon>Pseudanabaenaceae</taxon>
        <taxon>Limnothrix</taxon>
    </lineage>
</organism>
<name>A0ABW7CGB1_9CYAN</name>